<proteinExistence type="predicted"/>
<sequence length="81" mass="9046">MATMNYYLTICRAAEEKYEQKIQGNSTKSIGFPKSPSDNNGIQLFGHFFSFGSAPNTSTSFISNPIIFKSMNFADIDENSF</sequence>
<dbReference type="EMBL" id="CAJOBJ010041823">
    <property type="protein sequence ID" value="CAF4330355.1"/>
    <property type="molecule type" value="Genomic_DNA"/>
</dbReference>
<dbReference type="Proteomes" id="UP000663887">
    <property type="component" value="Unassembled WGS sequence"/>
</dbReference>
<evidence type="ECO:0000313" key="6">
    <source>
        <dbReference type="EMBL" id="CAF4330355.1"/>
    </source>
</evidence>
<dbReference type="EMBL" id="CAJNOV010000307">
    <property type="protein sequence ID" value="CAF1018721.1"/>
    <property type="molecule type" value="Genomic_DNA"/>
</dbReference>
<evidence type="ECO:0000313" key="7">
    <source>
        <dbReference type="EMBL" id="CAF4380339.1"/>
    </source>
</evidence>
<protein>
    <submittedName>
        <fullName evidence="2">Uncharacterized protein</fullName>
    </submittedName>
</protein>
<dbReference type="Proteomes" id="UP000663856">
    <property type="component" value="Unassembled WGS sequence"/>
</dbReference>
<evidence type="ECO:0000313" key="4">
    <source>
        <dbReference type="EMBL" id="CAF3765356.1"/>
    </source>
</evidence>
<accession>A0A816N2U5</accession>
<evidence type="ECO:0000313" key="9">
    <source>
        <dbReference type="Proteomes" id="UP000663856"/>
    </source>
</evidence>
<dbReference type="AlphaFoldDB" id="A0A816N2U5"/>
<evidence type="ECO:0000313" key="2">
    <source>
        <dbReference type="EMBL" id="CAF2028203.1"/>
    </source>
</evidence>
<dbReference type="EMBL" id="CAJNRG010011440">
    <property type="protein sequence ID" value="CAF2131952.1"/>
    <property type="molecule type" value="Genomic_DNA"/>
</dbReference>
<dbReference type="Proteomes" id="UP000681967">
    <property type="component" value="Unassembled WGS sequence"/>
</dbReference>
<evidence type="ECO:0000313" key="8">
    <source>
        <dbReference type="EMBL" id="CAF5185077.1"/>
    </source>
</evidence>
<dbReference type="EMBL" id="CAJNRF010001811">
    <property type="protein sequence ID" value="CAF2028203.1"/>
    <property type="molecule type" value="Genomic_DNA"/>
</dbReference>
<evidence type="ECO:0000313" key="5">
    <source>
        <dbReference type="EMBL" id="CAF3781608.1"/>
    </source>
</evidence>
<evidence type="ECO:0000313" key="1">
    <source>
        <dbReference type="EMBL" id="CAF1018721.1"/>
    </source>
</evidence>
<keyword evidence="10" id="KW-1185">Reference proteome</keyword>
<evidence type="ECO:0000313" key="3">
    <source>
        <dbReference type="EMBL" id="CAF2131952.1"/>
    </source>
</evidence>
<dbReference type="Proteomes" id="UP000663855">
    <property type="component" value="Unassembled WGS sequence"/>
</dbReference>
<comment type="caution">
    <text evidence="2">The sequence shown here is derived from an EMBL/GenBank/DDBJ whole genome shotgun (WGS) entry which is preliminary data.</text>
</comment>
<name>A0A816N2U5_9BILA</name>
<evidence type="ECO:0000313" key="10">
    <source>
        <dbReference type="Proteomes" id="UP000663866"/>
    </source>
</evidence>
<dbReference type="EMBL" id="CAJOBF010000246">
    <property type="protein sequence ID" value="CAF3781608.1"/>
    <property type="molecule type" value="Genomic_DNA"/>
</dbReference>
<dbReference type="Proteomes" id="UP000676336">
    <property type="component" value="Unassembled WGS sequence"/>
</dbReference>
<gene>
    <name evidence="7" type="ORF">BYL167_LOCUS30706</name>
    <name evidence="1" type="ORF">CJN711_LOCUS3205</name>
    <name evidence="6" type="ORF">GIL414_LOCUS27098</name>
    <name evidence="4" type="ORF">OVN521_LOCUS1925</name>
    <name evidence="8" type="ORF">SMN809_LOCUS70200</name>
    <name evidence="5" type="ORF">UXM345_LOCUS3717</name>
    <name evidence="2" type="ORF">WKI299_LOCUS6286</name>
    <name evidence="3" type="ORF">XDN619_LOCUS24866</name>
</gene>
<dbReference type="EMBL" id="CAJOBI010320982">
    <property type="protein sequence ID" value="CAF5185077.1"/>
    <property type="molecule type" value="Genomic_DNA"/>
</dbReference>
<dbReference type="Proteomes" id="UP000663842">
    <property type="component" value="Unassembled WGS sequence"/>
</dbReference>
<dbReference type="Proteomes" id="UP000681720">
    <property type="component" value="Unassembled WGS sequence"/>
</dbReference>
<organism evidence="2 9">
    <name type="scientific">Rotaria magnacalcarata</name>
    <dbReference type="NCBI Taxonomy" id="392030"/>
    <lineage>
        <taxon>Eukaryota</taxon>
        <taxon>Metazoa</taxon>
        <taxon>Spiralia</taxon>
        <taxon>Gnathifera</taxon>
        <taxon>Rotifera</taxon>
        <taxon>Eurotatoria</taxon>
        <taxon>Bdelloidea</taxon>
        <taxon>Philodinida</taxon>
        <taxon>Philodinidae</taxon>
        <taxon>Rotaria</taxon>
    </lineage>
</organism>
<reference evidence="2" key="1">
    <citation type="submission" date="2021-02" db="EMBL/GenBank/DDBJ databases">
        <authorList>
            <person name="Nowell W R."/>
        </authorList>
    </citation>
    <scope>NUCLEOTIDE SEQUENCE</scope>
</reference>
<dbReference type="Proteomes" id="UP000663866">
    <property type="component" value="Unassembled WGS sequence"/>
</dbReference>
<dbReference type="EMBL" id="CAJOBH010051283">
    <property type="protein sequence ID" value="CAF4380339.1"/>
    <property type="molecule type" value="Genomic_DNA"/>
</dbReference>
<dbReference type="EMBL" id="CAJOBG010000141">
    <property type="protein sequence ID" value="CAF3765356.1"/>
    <property type="molecule type" value="Genomic_DNA"/>
</dbReference>